<sequence>MYNNASAMTIRKSVCVVVWWSFTKTSSYDCFSIGTICCDHQPQTSESFCAIFERHNTFRQQPPHIPLSFSRPHMTAMCAAELCKPRDEPTPEAENIEQEHGTNMISDNNSMLLSDARTMLVNDCPKVGTNEMSKTQTSTRRRKWWYERKLEPKMSDKRQTTLPDSVITSRLGHITDVDHANSSENIVEKCCSTVYGFYNALTGLLDLIWSYVPPKLYLYCCYLTYLFWFFVGILVLRKTQNAIAAVRYVKIHGPSVSETIIEASPQFKDLLWSLDHEFDRPPAIFFLNQYALNMTFNFLCNTRDLEGVHRRLIFITLDSTARDVLKEYWPNVRQLYWPTPSLYRPFSFAEGAYQTLYLLRANLAVCLLKHGKSFWMMQQDTFWRKNLFDLNLEDNYEYDALFDQIGDDQNSERAEWVNEEEAMVDMIFSLNKTEVICDIIQGAATAMGGKGLQSSQLSGMDFFEGIITKE</sequence>
<dbReference type="OrthoDB" id="5836963at2759"/>
<feature type="transmembrane region" description="Helical" evidence="1">
    <location>
        <begin position="216"/>
        <end position="236"/>
    </location>
</feature>
<dbReference type="EMBL" id="JPKZ01022562">
    <property type="protein sequence ID" value="KHN71260.1"/>
    <property type="molecule type" value="Genomic_DNA"/>
</dbReference>
<evidence type="ECO:0000259" key="2">
    <source>
        <dbReference type="Pfam" id="PF03407"/>
    </source>
</evidence>
<proteinExistence type="predicted"/>
<organism evidence="3 4">
    <name type="scientific">Toxocara canis</name>
    <name type="common">Canine roundworm</name>
    <dbReference type="NCBI Taxonomy" id="6265"/>
    <lineage>
        <taxon>Eukaryota</taxon>
        <taxon>Metazoa</taxon>
        <taxon>Ecdysozoa</taxon>
        <taxon>Nematoda</taxon>
        <taxon>Chromadorea</taxon>
        <taxon>Rhabditida</taxon>
        <taxon>Spirurina</taxon>
        <taxon>Ascaridomorpha</taxon>
        <taxon>Ascaridoidea</taxon>
        <taxon>Toxocaridae</taxon>
        <taxon>Toxocara</taxon>
    </lineage>
</organism>
<evidence type="ECO:0000256" key="1">
    <source>
        <dbReference type="SAM" id="Phobius"/>
    </source>
</evidence>
<keyword evidence="1" id="KW-1133">Transmembrane helix</keyword>
<comment type="caution">
    <text evidence="3">The sequence shown here is derived from an EMBL/GenBank/DDBJ whole genome shotgun (WGS) entry which is preliminary data.</text>
</comment>
<protein>
    <recommendedName>
        <fullName evidence="2">Nucleotide-diphospho-sugar transferase domain-containing protein</fullName>
    </recommendedName>
</protein>
<name>A0A0B2UQU0_TOXCA</name>
<keyword evidence="1" id="KW-0812">Transmembrane</keyword>
<reference evidence="3 4" key="1">
    <citation type="submission" date="2014-11" db="EMBL/GenBank/DDBJ databases">
        <title>Genetic blueprint of the zoonotic pathogen Toxocara canis.</title>
        <authorList>
            <person name="Zhu X.-Q."/>
            <person name="Korhonen P.K."/>
            <person name="Cai H."/>
            <person name="Young N.D."/>
            <person name="Nejsum P."/>
            <person name="von Samson-Himmelstjerna G."/>
            <person name="Boag P.R."/>
            <person name="Tan P."/>
            <person name="Li Q."/>
            <person name="Min J."/>
            <person name="Yang Y."/>
            <person name="Wang X."/>
            <person name="Fang X."/>
            <person name="Hall R.S."/>
            <person name="Hofmann A."/>
            <person name="Sternberg P.W."/>
            <person name="Jex A.R."/>
            <person name="Gasser R.B."/>
        </authorList>
    </citation>
    <scope>NUCLEOTIDE SEQUENCE [LARGE SCALE GENOMIC DNA]</scope>
    <source>
        <strain evidence="3">PN_DK_2014</strain>
    </source>
</reference>
<evidence type="ECO:0000313" key="3">
    <source>
        <dbReference type="EMBL" id="KHN71260.1"/>
    </source>
</evidence>
<keyword evidence="1" id="KW-0472">Membrane</keyword>
<accession>A0A0B2UQU0</accession>
<dbReference type="AlphaFoldDB" id="A0A0B2UQU0"/>
<evidence type="ECO:0000313" key="4">
    <source>
        <dbReference type="Proteomes" id="UP000031036"/>
    </source>
</evidence>
<dbReference type="PANTHER" id="PTHR31967:SF10">
    <property type="entry name" value="NUCLEOTIDE-DIPHOSPHO-SUGAR TRANSFERASE DOMAIN-CONTAINING PROTEIN"/>
    <property type="match status" value="1"/>
</dbReference>
<dbReference type="PANTHER" id="PTHR31967">
    <property type="entry name" value="GROUNDHOG (HEDGEHOG-LIKE FAMILY)-RELATED"/>
    <property type="match status" value="1"/>
</dbReference>
<dbReference type="Pfam" id="PF03407">
    <property type="entry name" value="Nucleotid_trans"/>
    <property type="match status" value="1"/>
</dbReference>
<keyword evidence="4" id="KW-1185">Reference proteome</keyword>
<gene>
    <name evidence="3" type="ORF">Tcan_08082</name>
</gene>
<feature type="domain" description="Nucleotide-diphospho-sugar transferase" evidence="2">
    <location>
        <begin position="308"/>
        <end position="417"/>
    </location>
</feature>
<dbReference type="InterPro" id="IPR005069">
    <property type="entry name" value="Nucl-diP-sugar_transferase"/>
</dbReference>
<dbReference type="Proteomes" id="UP000031036">
    <property type="component" value="Unassembled WGS sequence"/>
</dbReference>